<comment type="caution">
    <text evidence="2">The sequence shown here is derived from an EMBL/GenBank/DDBJ whole genome shotgun (WGS) entry which is preliminary data.</text>
</comment>
<dbReference type="Proteomes" id="UP000271974">
    <property type="component" value="Unassembled WGS sequence"/>
</dbReference>
<dbReference type="PANTHER" id="PTHR34009:SF2">
    <property type="entry name" value="PROTEIN STAR"/>
    <property type="match status" value="1"/>
</dbReference>
<dbReference type="InterPro" id="IPR053202">
    <property type="entry name" value="EGF_Rcpt_Signaling_Reg"/>
</dbReference>
<feature type="transmembrane region" description="Helical" evidence="1">
    <location>
        <begin position="25"/>
        <end position="43"/>
    </location>
</feature>
<evidence type="ECO:0008006" key="4">
    <source>
        <dbReference type="Google" id="ProtNLM"/>
    </source>
</evidence>
<protein>
    <recommendedName>
        <fullName evidence="4">Methyltransferase FkbM domain-containing protein</fullName>
    </recommendedName>
</protein>
<dbReference type="GO" id="GO:0016197">
    <property type="term" value="P:endosomal transport"/>
    <property type="evidence" value="ECO:0007669"/>
    <property type="project" value="TreeGrafter"/>
</dbReference>
<proteinExistence type="predicted"/>
<dbReference type="GO" id="GO:0005886">
    <property type="term" value="C:plasma membrane"/>
    <property type="evidence" value="ECO:0007669"/>
    <property type="project" value="TreeGrafter"/>
</dbReference>
<dbReference type="GO" id="GO:0006888">
    <property type="term" value="P:endoplasmic reticulum to Golgi vesicle-mediated transport"/>
    <property type="evidence" value="ECO:0007669"/>
    <property type="project" value="TreeGrafter"/>
</dbReference>
<keyword evidence="1" id="KW-0472">Membrane</keyword>
<dbReference type="STRING" id="188477.A0A433TI02"/>
<accession>A0A433TI02</accession>
<keyword evidence="1" id="KW-1133">Transmembrane helix</keyword>
<dbReference type="EMBL" id="RQTK01000351">
    <property type="protein sequence ID" value="RUS81195.1"/>
    <property type="molecule type" value="Genomic_DNA"/>
</dbReference>
<name>A0A433TI02_ELYCH</name>
<keyword evidence="3" id="KW-1185">Reference proteome</keyword>
<dbReference type="GO" id="GO:0005794">
    <property type="term" value="C:Golgi apparatus"/>
    <property type="evidence" value="ECO:0007669"/>
    <property type="project" value="TreeGrafter"/>
</dbReference>
<dbReference type="PANTHER" id="PTHR34009">
    <property type="entry name" value="PROTEIN STAR"/>
    <property type="match status" value="1"/>
</dbReference>
<evidence type="ECO:0000313" key="3">
    <source>
        <dbReference type="Proteomes" id="UP000271974"/>
    </source>
</evidence>
<evidence type="ECO:0000313" key="2">
    <source>
        <dbReference type="EMBL" id="RUS81195.1"/>
    </source>
</evidence>
<organism evidence="2 3">
    <name type="scientific">Elysia chlorotica</name>
    <name type="common">Eastern emerald elysia</name>
    <name type="synonym">Sea slug</name>
    <dbReference type="NCBI Taxonomy" id="188477"/>
    <lineage>
        <taxon>Eukaryota</taxon>
        <taxon>Metazoa</taxon>
        <taxon>Spiralia</taxon>
        <taxon>Lophotrochozoa</taxon>
        <taxon>Mollusca</taxon>
        <taxon>Gastropoda</taxon>
        <taxon>Heterobranchia</taxon>
        <taxon>Euthyneura</taxon>
        <taxon>Panpulmonata</taxon>
        <taxon>Sacoglossa</taxon>
        <taxon>Placobranchoidea</taxon>
        <taxon>Plakobranchidae</taxon>
        <taxon>Elysia</taxon>
    </lineage>
</organism>
<gene>
    <name evidence="2" type="ORF">EGW08_011060</name>
</gene>
<dbReference type="AlphaFoldDB" id="A0A433TI02"/>
<keyword evidence="1" id="KW-0812">Transmembrane</keyword>
<reference evidence="2 3" key="1">
    <citation type="submission" date="2019-01" db="EMBL/GenBank/DDBJ databases">
        <title>A draft genome assembly of the solar-powered sea slug Elysia chlorotica.</title>
        <authorList>
            <person name="Cai H."/>
            <person name="Li Q."/>
            <person name="Fang X."/>
            <person name="Li J."/>
            <person name="Curtis N.E."/>
            <person name="Altenburger A."/>
            <person name="Shibata T."/>
            <person name="Feng M."/>
            <person name="Maeda T."/>
            <person name="Schwartz J.A."/>
            <person name="Shigenobu S."/>
            <person name="Lundholm N."/>
            <person name="Nishiyama T."/>
            <person name="Yang H."/>
            <person name="Hasebe M."/>
            <person name="Li S."/>
            <person name="Pierce S.K."/>
            <person name="Wang J."/>
        </authorList>
    </citation>
    <scope>NUCLEOTIDE SEQUENCE [LARGE SCALE GENOMIC DNA]</scope>
    <source>
        <strain evidence="2">EC2010</strain>
        <tissue evidence="2">Whole organism of an adult</tissue>
    </source>
</reference>
<evidence type="ECO:0000256" key="1">
    <source>
        <dbReference type="SAM" id="Phobius"/>
    </source>
</evidence>
<sequence>MGSKTTLHRCQRLVLSKMSYRPRRVALLTFILVLISISVLYNIRSVMPLAREGFFLRADPATIRENYLLTWRERIIHSDGLPYNLSDSSRVDFSRGQSRVVLALSANKKKGFFVDVGGGDGETNSVSLGLELQAQWNGLIVEGDPVKFKQLLLKHRQASCLHARFLLGKPIQSPSSNIDLLPSDLFQIINRTHIDLLSINLHGQELDFLWSVNFHLYSVRIVVIELPISVSKELYLQLTAAMARRGYRVSHHVVDGKAGKKDIVYIRD</sequence>
<dbReference type="GO" id="GO:0005789">
    <property type="term" value="C:endoplasmic reticulum membrane"/>
    <property type="evidence" value="ECO:0007669"/>
    <property type="project" value="TreeGrafter"/>
</dbReference>
<dbReference type="GO" id="GO:0031902">
    <property type="term" value="C:late endosome membrane"/>
    <property type="evidence" value="ECO:0007669"/>
    <property type="project" value="TreeGrafter"/>
</dbReference>
<dbReference type="OrthoDB" id="6352234at2759"/>